<dbReference type="PANTHER" id="PTHR37316:SF3">
    <property type="entry name" value="TEICHOIC ACID GLYCEROL-PHOSPHATE TRANSFERASE"/>
    <property type="match status" value="1"/>
</dbReference>
<evidence type="ECO:0000256" key="5">
    <source>
        <dbReference type="ARBA" id="ARBA00022944"/>
    </source>
</evidence>
<dbReference type="Pfam" id="PF04464">
    <property type="entry name" value="Glyphos_transf"/>
    <property type="match status" value="1"/>
</dbReference>
<evidence type="ECO:0000256" key="6">
    <source>
        <dbReference type="ARBA" id="ARBA00023136"/>
    </source>
</evidence>
<dbReference type="InterPro" id="IPR051612">
    <property type="entry name" value="Teichoic_Acid_Biosynth"/>
</dbReference>
<dbReference type="Proteomes" id="UP001281447">
    <property type="component" value="Unassembled WGS sequence"/>
</dbReference>
<dbReference type="InterPro" id="IPR043149">
    <property type="entry name" value="TagF_N"/>
</dbReference>
<keyword evidence="6" id="KW-0472">Membrane</keyword>
<accession>A0ABU5C490</accession>
<sequence length="167" mass="20053">MLKNNPEYKFVWSFNEKKDIPGNATQVIRFSLRYFYYLAKSKYWVSNSRLPRYLDKPAGNIYLQTWHGTPLKHLVFDMDDVHSADPNYKQHFYDQSRRWDYLSSPNQYSSEIFKRAFKYDGKMLEFGYPRNDILYKRDTEKEIRALKEKMGLPLDKKGNFVCPYLAG</sequence>
<evidence type="ECO:0000313" key="7">
    <source>
        <dbReference type="EMBL" id="MDY0394133.1"/>
    </source>
</evidence>
<dbReference type="InterPro" id="IPR007554">
    <property type="entry name" value="Glycerophosphate_synth"/>
</dbReference>
<keyword evidence="3" id="KW-1003">Cell membrane</keyword>
<gene>
    <name evidence="7" type="ORF">RWE15_06110</name>
</gene>
<dbReference type="InterPro" id="IPR043148">
    <property type="entry name" value="TagF_C"/>
</dbReference>
<reference evidence="7 8" key="1">
    <citation type="submission" date="2023-10" db="EMBL/GenBank/DDBJ databases">
        <title>Virgibacillus halophilus 5B73C genome.</title>
        <authorList>
            <person name="Miliotis G."/>
            <person name="Sengupta P."/>
            <person name="Hameed A."/>
            <person name="Chuvochina M."/>
            <person name="Mcdonagh F."/>
            <person name="Simpson A.C."/>
            <person name="Singh N.K."/>
            <person name="Rekha P.D."/>
            <person name="Raman K."/>
            <person name="Hugenholtz P."/>
            <person name="Venkateswaran K."/>
        </authorList>
    </citation>
    <scope>NUCLEOTIDE SEQUENCE [LARGE SCALE GENOMIC DNA]</scope>
    <source>
        <strain evidence="7 8">5B73C</strain>
    </source>
</reference>
<evidence type="ECO:0000313" key="8">
    <source>
        <dbReference type="Proteomes" id="UP001281447"/>
    </source>
</evidence>
<comment type="subcellular location">
    <subcellularLocation>
        <location evidence="1">Cell membrane</location>
        <topology evidence="1">Peripheral membrane protein</topology>
    </subcellularLocation>
</comment>
<evidence type="ECO:0000256" key="2">
    <source>
        <dbReference type="ARBA" id="ARBA00010488"/>
    </source>
</evidence>
<evidence type="ECO:0000256" key="3">
    <source>
        <dbReference type="ARBA" id="ARBA00022475"/>
    </source>
</evidence>
<dbReference type="Gene3D" id="3.40.50.11820">
    <property type="match status" value="1"/>
</dbReference>
<comment type="caution">
    <text evidence="7">The sequence shown here is derived from an EMBL/GenBank/DDBJ whole genome shotgun (WGS) entry which is preliminary data.</text>
</comment>
<evidence type="ECO:0000256" key="1">
    <source>
        <dbReference type="ARBA" id="ARBA00004202"/>
    </source>
</evidence>
<dbReference type="Gene3D" id="3.40.50.12580">
    <property type="match status" value="1"/>
</dbReference>
<comment type="similarity">
    <text evidence="2">Belongs to the CDP-glycerol glycerophosphotransferase family.</text>
</comment>
<protein>
    <submittedName>
        <fullName evidence="7">CDP-glycerol glycerophosphotransferase family protein</fullName>
    </submittedName>
</protein>
<dbReference type="PANTHER" id="PTHR37316">
    <property type="entry name" value="TEICHOIC ACID GLYCEROL-PHOSPHATE PRIMASE"/>
    <property type="match status" value="1"/>
</dbReference>
<keyword evidence="8" id="KW-1185">Reference proteome</keyword>
<evidence type="ECO:0000256" key="4">
    <source>
        <dbReference type="ARBA" id="ARBA00022679"/>
    </source>
</evidence>
<keyword evidence="5" id="KW-0777">Teichoic acid biosynthesis</keyword>
<proteinExistence type="inferred from homology"/>
<name>A0ABU5C490_9BACI</name>
<dbReference type="EMBL" id="JAWDIP010000003">
    <property type="protein sequence ID" value="MDY0394133.1"/>
    <property type="molecule type" value="Genomic_DNA"/>
</dbReference>
<organism evidence="7 8">
    <name type="scientific">Tigheibacillus halophilus</name>
    <dbReference type="NCBI Taxonomy" id="361280"/>
    <lineage>
        <taxon>Bacteria</taxon>
        <taxon>Bacillati</taxon>
        <taxon>Bacillota</taxon>
        <taxon>Bacilli</taxon>
        <taxon>Bacillales</taxon>
        <taxon>Bacillaceae</taxon>
        <taxon>Tigheibacillus</taxon>
    </lineage>
</organism>
<keyword evidence="4" id="KW-0808">Transferase</keyword>